<protein>
    <submittedName>
        <fullName evidence="3">Aldo/keto reductase</fullName>
    </submittedName>
</protein>
<dbReference type="InterPro" id="IPR050791">
    <property type="entry name" value="Aldo-Keto_reductase"/>
</dbReference>
<dbReference type="InterPro" id="IPR023210">
    <property type="entry name" value="NADP_OxRdtase_dom"/>
</dbReference>
<keyword evidence="4" id="KW-1185">Reference proteome</keyword>
<dbReference type="PANTHER" id="PTHR43625">
    <property type="entry name" value="AFLATOXIN B1 ALDEHYDE REDUCTASE"/>
    <property type="match status" value="1"/>
</dbReference>
<reference evidence="3 4" key="1">
    <citation type="submission" date="2023-03" db="EMBL/GenBank/DDBJ databases">
        <title>Draft genome sequence of the bacteria which degrade cell wall of Tricholomamatutake.</title>
        <authorList>
            <person name="Konishi Y."/>
            <person name="Fukuta Y."/>
            <person name="Shirasaka N."/>
        </authorList>
    </citation>
    <scope>NUCLEOTIDE SEQUENCE [LARGE SCALE GENOMIC DNA]</scope>
    <source>
        <strain evidence="4">mu1</strain>
    </source>
</reference>
<accession>A0ABQ6GJD4</accession>
<dbReference type="InterPro" id="IPR036812">
    <property type="entry name" value="NAD(P)_OxRdtase_dom_sf"/>
</dbReference>
<dbReference type="Pfam" id="PF00248">
    <property type="entry name" value="Aldo_ket_red"/>
    <property type="match status" value="1"/>
</dbReference>
<evidence type="ECO:0000313" key="4">
    <source>
        <dbReference type="Proteomes" id="UP001157114"/>
    </source>
</evidence>
<dbReference type="Gene3D" id="3.20.20.100">
    <property type="entry name" value="NADP-dependent oxidoreductase domain"/>
    <property type="match status" value="1"/>
</dbReference>
<dbReference type="Proteomes" id="UP001157114">
    <property type="component" value="Unassembled WGS sequence"/>
</dbReference>
<gene>
    <name evidence="3" type="ORF">MU1_51590</name>
</gene>
<evidence type="ECO:0000313" key="3">
    <source>
        <dbReference type="EMBL" id="GLX70812.1"/>
    </source>
</evidence>
<proteinExistence type="predicted"/>
<dbReference type="SUPFAM" id="SSF51430">
    <property type="entry name" value="NAD(P)-linked oxidoreductase"/>
    <property type="match status" value="1"/>
</dbReference>
<feature type="domain" description="NADP-dependent oxidoreductase" evidence="2">
    <location>
        <begin position="15"/>
        <end position="299"/>
    </location>
</feature>
<name>A0ABQ6GJD4_9BACL</name>
<dbReference type="EMBL" id="BSSQ01000020">
    <property type="protein sequence ID" value="GLX70812.1"/>
    <property type="molecule type" value="Genomic_DNA"/>
</dbReference>
<evidence type="ECO:0000256" key="1">
    <source>
        <dbReference type="ARBA" id="ARBA00023002"/>
    </source>
</evidence>
<dbReference type="PANTHER" id="PTHR43625:SF40">
    <property type="entry name" value="ALDO-KETO REDUCTASE YAKC [NADP(+)]"/>
    <property type="match status" value="1"/>
</dbReference>
<sequence length="322" mass="35483">MLYKNNDVQLHKLGLGCGGRMSNDHNKEEKIATIHEALEYGINHLNTADFYGSGKSELIIGEALKGQKREQAYVSVKFGMLTAPNGGMYGLDVRPLAIKNYLTYTLKRLNLDYIDLYQPARIDLGIPVEETIGAVADLVKAGYVRQIGVSQVDADTLRKANSVHPISFVEMEYSLFNRSIEHDIMPTARELGIGVVAFGALAHGLLSGTCSKDSETHSPWVPLFFEQNIDRNLELVEQLRTIADEKHVTVPQLALAWMLTKGEDLITIIGASRRTTLQDSLKAVNVKLSADDIQKIETAVSPEKIAGNSFPNMKFRNGVAAV</sequence>
<keyword evidence="1" id="KW-0560">Oxidoreductase</keyword>
<evidence type="ECO:0000259" key="2">
    <source>
        <dbReference type="Pfam" id="PF00248"/>
    </source>
</evidence>
<organism evidence="3 4">
    <name type="scientific">Paenibacillus glycanilyticus</name>
    <dbReference type="NCBI Taxonomy" id="126569"/>
    <lineage>
        <taxon>Bacteria</taxon>
        <taxon>Bacillati</taxon>
        <taxon>Bacillota</taxon>
        <taxon>Bacilli</taxon>
        <taxon>Bacillales</taxon>
        <taxon>Paenibacillaceae</taxon>
        <taxon>Paenibacillus</taxon>
    </lineage>
</organism>
<dbReference type="RefSeq" id="WP_284241598.1">
    <property type="nucleotide sequence ID" value="NZ_BSSQ01000020.1"/>
</dbReference>
<comment type="caution">
    <text evidence="3">The sequence shown here is derived from an EMBL/GenBank/DDBJ whole genome shotgun (WGS) entry which is preliminary data.</text>
</comment>